<protein>
    <submittedName>
        <fullName evidence="1">Uncharacterized protein</fullName>
    </submittedName>
</protein>
<evidence type="ECO:0000313" key="1">
    <source>
        <dbReference type="EMBL" id="GAA2665355.1"/>
    </source>
</evidence>
<organism evidence="1 2">
    <name type="scientific">Streptomyces lunalinharesii</name>
    <dbReference type="NCBI Taxonomy" id="333384"/>
    <lineage>
        <taxon>Bacteria</taxon>
        <taxon>Bacillati</taxon>
        <taxon>Actinomycetota</taxon>
        <taxon>Actinomycetes</taxon>
        <taxon>Kitasatosporales</taxon>
        <taxon>Streptomycetaceae</taxon>
        <taxon>Streptomyces</taxon>
    </lineage>
</organism>
<reference evidence="1 2" key="1">
    <citation type="journal article" date="2019" name="Int. J. Syst. Evol. Microbiol.">
        <title>The Global Catalogue of Microorganisms (GCM) 10K type strain sequencing project: providing services to taxonomists for standard genome sequencing and annotation.</title>
        <authorList>
            <consortium name="The Broad Institute Genomics Platform"/>
            <consortium name="The Broad Institute Genome Sequencing Center for Infectious Disease"/>
            <person name="Wu L."/>
            <person name="Ma J."/>
        </authorList>
    </citation>
    <scope>NUCLEOTIDE SEQUENCE [LARGE SCALE GENOMIC DNA]</scope>
    <source>
        <strain evidence="1 2">JCM 16374</strain>
    </source>
</reference>
<name>A0ABN3S1U0_9ACTN</name>
<dbReference type="Proteomes" id="UP001500994">
    <property type="component" value="Unassembled WGS sequence"/>
</dbReference>
<gene>
    <name evidence="1" type="ORF">GCM10009864_37950</name>
</gene>
<accession>A0ABN3S1U0</accession>
<comment type="caution">
    <text evidence="1">The sequence shown here is derived from an EMBL/GenBank/DDBJ whole genome shotgun (WGS) entry which is preliminary data.</text>
</comment>
<sequence length="81" mass="8953">MRGGRGRTFRTDLRPVSAEGRVAVLTELLAGYGARRRTVSRPAMLRCGRRSTSSEADHQAEFDIDTDDVGDARVVHVKSHD</sequence>
<proteinExistence type="predicted"/>
<evidence type="ECO:0000313" key="2">
    <source>
        <dbReference type="Proteomes" id="UP001500994"/>
    </source>
</evidence>
<dbReference type="EMBL" id="BAAARK010000011">
    <property type="protein sequence ID" value="GAA2665355.1"/>
    <property type="molecule type" value="Genomic_DNA"/>
</dbReference>
<keyword evidence="2" id="KW-1185">Reference proteome</keyword>